<evidence type="ECO:0000259" key="10">
    <source>
        <dbReference type="Pfam" id="PF01035"/>
    </source>
</evidence>
<keyword evidence="6 9" id="KW-0227">DNA damage</keyword>
<proteinExistence type="inferred from homology"/>
<comment type="catalytic activity">
    <reaction evidence="8 9">
        <text>a 6-O-methyl-2'-deoxyguanosine in DNA + L-cysteinyl-[protein] = S-methyl-L-cysteinyl-[protein] + a 2'-deoxyguanosine in DNA</text>
        <dbReference type="Rhea" id="RHEA:24000"/>
        <dbReference type="Rhea" id="RHEA-COMP:10131"/>
        <dbReference type="Rhea" id="RHEA-COMP:10132"/>
        <dbReference type="Rhea" id="RHEA-COMP:11367"/>
        <dbReference type="Rhea" id="RHEA-COMP:11368"/>
        <dbReference type="ChEBI" id="CHEBI:29950"/>
        <dbReference type="ChEBI" id="CHEBI:82612"/>
        <dbReference type="ChEBI" id="CHEBI:85445"/>
        <dbReference type="ChEBI" id="CHEBI:85448"/>
        <dbReference type="EC" id="2.1.1.63"/>
    </reaction>
</comment>
<dbReference type="RefSeq" id="WP_110484639.1">
    <property type="nucleotide sequence ID" value="NZ_QJVC01000004.1"/>
</dbReference>
<dbReference type="FunFam" id="1.10.10.10:FF:000214">
    <property type="entry name" value="Methylated-DNA--protein-cysteine methyltransferase"/>
    <property type="match status" value="1"/>
</dbReference>
<dbReference type="InterPro" id="IPR036388">
    <property type="entry name" value="WH-like_DNA-bd_sf"/>
</dbReference>
<comment type="similarity">
    <text evidence="2 9">Belongs to the MGMT family.</text>
</comment>
<dbReference type="NCBIfam" id="TIGR00589">
    <property type="entry name" value="ogt"/>
    <property type="match status" value="1"/>
</dbReference>
<comment type="catalytic activity">
    <reaction evidence="1 9">
        <text>a 4-O-methyl-thymidine in DNA + L-cysteinyl-[protein] = a thymidine in DNA + S-methyl-L-cysteinyl-[protein]</text>
        <dbReference type="Rhea" id="RHEA:53428"/>
        <dbReference type="Rhea" id="RHEA-COMP:10131"/>
        <dbReference type="Rhea" id="RHEA-COMP:10132"/>
        <dbReference type="Rhea" id="RHEA-COMP:13555"/>
        <dbReference type="Rhea" id="RHEA-COMP:13556"/>
        <dbReference type="ChEBI" id="CHEBI:29950"/>
        <dbReference type="ChEBI" id="CHEBI:82612"/>
        <dbReference type="ChEBI" id="CHEBI:137386"/>
        <dbReference type="ChEBI" id="CHEBI:137387"/>
        <dbReference type="EC" id="2.1.1.63"/>
    </reaction>
</comment>
<dbReference type="SUPFAM" id="SSF46767">
    <property type="entry name" value="Methylated DNA-protein cysteine methyltransferase, C-terminal domain"/>
    <property type="match status" value="1"/>
</dbReference>
<feature type="active site" description="Nucleophile; methyl group acceptor" evidence="9">
    <location>
        <position position="183"/>
    </location>
</feature>
<evidence type="ECO:0000256" key="4">
    <source>
        <dbReference type="ARBA" id="ARBA00022603"/>
    </source>
</evidence>
<comment type="subcellular location">
    <subcellularLocation>
        <location evidence="9">Cytoplasm</location>
    </subcellularLocation>
</comment>
<comment type="function">
    <text evidence="9">Involved in the cellular defense against the biological effects of O6-methylguanine (O6-MeG) and O4-methylthymine (O4-MeT) in DNA. Repairs the methylated nucleobase in DNA by stoichiometrically transferring the methyl group to a cysteine residue in the enzyme. This is a suicide reaction: the enzyme is irreversibly inactivated.</text>
</comment>
<dbReference type="InterPro" id="IPR023546">
    <property type="entry name" value="MGMT"/>
</dbReference>
<dbReference type="InterPro" id="IPR036631">
    <property type="entry name" value="MGMT_N_sf"/>
</dbReference>
<feature type="domain" description="Methylguanine DNA methyltransferase ribonuclease-like" evidence="11">
    <location>
        <begin position="51"/>
        <end position="127"/>
    </location>
</feature>
<reference evidence="12 13" key="1">
    <citation type="submission" date="2018-05" db="EMBL/GenBank/DDBJ databases">
        <title>Genetic diversity of glacier-inhabiting Cryobacterium bacteria in China and description of Cryobacterium mengkeensis sp. nov. and Arthrobacter glacialis sp. nov.</title>
        <authorList>
            <person name="Liu Q."/>
            <person name="Xin Y.-H."/>
        </authorList>
    </citation>
    <scope>NUCLEOTIDE SEQUENCE [LARGE SCALE GENOMIC DNA]</scope>
    <source>
        <strain evidence="12 13">B7</strain>
    </source>
</reference>
<dbReference type="GO" id="GO:0006307">
    <property type="term" value="P:DNA alkylation repair"/>
    <property type="evidence" value="ECO:0007669"/>
    <property type="project" value="UniProtKB-UniRule"/>
</dbReference>
<dbReference type="AlphaFoldDB" id="A0A2V5JM62"/>
<dbReference type="Pfam" id="PF02870">
    <property type="entry name" value="Methyltransf_1N"/>
    <property type="match status" value="1"/>
</dbReference>
<evidence type="ECO:0000259" key="11">
    <source>
        <dbReference type="Pfam" id="PF02870"/>
    </source>
</evidence>
<feature type="domain" description="Methylated-DNA-[protein]-cysteine S-methyltransferase DNA binding" evidence="10">
    <location>
        <begin position="133"/>
        <end position="211"/>
    </location>
</feature>
<dbReference type="Proteomes" id="UP000247980">
    <property type="component" value="Unassembled WGS sequence"/>
</dbReference>
<dbReference type="InterPro" id="IPR014048">
    <property type="entry name" value="MethylDNA_cys_MeTrfase_DNA-bd"/>
</dbReference>
<keyword evidence="13" id="KW-1185">Reference proteome</keyword>
<dbReference type="PANTHER" id="PTHR10815">
    <property type="entry name" value="METHYLATED-DNA--PROTEIN-CYSTEINE METHYLTRANSFERASE"/>
    <property type="match status" value="1"/>
</dbReference>
<dbReference type="Gene3D" id="3.30.160.70">
    <property type="entry name" value="Methylated DNA-protein cysteine methyltransferase domain"/>
    <property type="match status" value="1"/>
</dbReference>
<protein>
    <recommendedName>
        <fullName evidence="9">Methylated-DNA--protein-cysteine methyltransferase</fullName>
        <ecNumber evidence="9">2.1.1.63</ecNumber>
    </recommendedName>
    <alternativeName>
        <fullName evidence="9">6-O-methylguanine-DNA methyltransferase</fullName>
        <shortName evidence="9">MGMT</shortName>
    </alternativeName>
    <alternativeName>
        <fullName evidence="9">O-6-methylguanine-DNA-alkyltransferase</fullName>
    </alternativeName>
</protein>
<dbReference type="InterPro" id="IPR036217">
    <property type="entry name" value="MethylDNA_cys_MeTrfase_DNAb"/>
</dbReference>
<dbReference type="OrthoDB" id="9802228at2"/>
<accession>A0A2V5JM62</accession>
<comment type="caution">
    <text evidence="12">The sequence shown here is derived from an EMBL/GenBank/DDBJ whole genome shotgun (WGS) entry which is preliminary data.</text>
</comment>
<evidence type="ECO:0000256" key="8">
    <source>
        <dbReference type="ARBA" id="ARBA00049348"/>
    </source>
</evidence>
<keyword evidence="5 9" id="KW-0808">Transferase</keyword>
<dbReference type="CDD" id="cd06445">
    <property type="entry name" value="ATase"/>
    <property type="match status" value="1"/>
</dbReference>
<dbReference type="GO" id="GO:0005737">
    <property type="term" value="C:cytoplasm"/>
    <property type="evidence" value="ECO:0007669"/>
    <property type="project" value="UniProtKB-SubCell"/>
</dbReference>
<name>A0A2V5JM62_9MICC</name>
<evidence type="ECO:0000256" key="2">
    <source>
        <dbReference type="ARBA" id="ARBA00008711"/>
    </source>
</evidence>
<dbReference type="SUPFAM" id="SSF53155">
    <property type="entry name" value="Methylated DNA-protein cysteine methyltransferase domain"/>
    <property type="match status" value="1"/>
</dbReference>
<comment type="miscellaneous">
    <text evidence="9">This enzyme catalyzes only one turnover and therefore is not strictly catalytic. According to one definition, an enzyme is a biocatalyst that acts repeatedly and over many reaction cycles.</text>
</comment>
<dbReference type="GO" id="GO:0003908">
    <property type="term" value="F:methylated-DNA-[protein]-cysteine S-methyltransferase activity"/>
    <property type="evidence" value="ECO:0007669"/>
    <property type="project" value="UniProtKB-UniRule"/>
</dbReference>
<sequence length="214" mass="22615">MEQHFVDSETGSTALVPADFASLTRDESTALDRLTELFRSAAAGAGLLDVAYRIVDSPVGALLLAGTERGLVRVAFAREGHDAVLESLATTVSPRVLLAPSRLDAAARELDEYFARQRQDFDLALDFQLAAGFRREVLAHLPDIGYGHTASYATVAALTSSPRAVRAVGTACARNPLPLVVPCHRVIRSDGSQGAYVGGVEAKALLLALESGAQ</sequence>
<dbReference type="InterPro" id="IPR008332">
    <property type="entry name" value="MethylG_MeTrfase_N"/>
</dbReference>
<keyword evidence="4 9" id="KW-0489">Methyltransferase</keyword>
<keyword evidence="7 9" id="KW-0234">DNA repair</keyword>
<evidence type="ECO:0000256" key="5">
    <source>
        <dbReference type="ARBA" id="ARBA00022679"/>
    </source>
</evidence>
<dbReference type="Gene3D" id="1.10.10.10">
    <property type="entry name" value="Winged helix-like DNA-binding domain superfamily/Winged helix DNA-binding domain"/>
    <property type="match status" value="1"/>
</dbReference>
<dbReference type="EC" id="2.1.1.63" evidence="9"/>
<dbReference type="InterPro" id="IPR001497">
    <property type="entry name" value="MethylDNA_cys_MeTrfase_AS"/>
</dbReference>
<evidence type="ECO:0000256" key="9">
    <source>
        <dbReference type="HAMAP-Rule" id="MF_00772"/>
    </source>
</evidence>
<dbReference type="PROSITE" id="PS00374">
    <property type="entry name" value="MGMT"/>
    <property type="match status" value="1"/>
</dbReference>
<dbReference type="Pfam" id="PF01035">
    <property type="entry name" value="DNA_binding_1"/>
    <property type="match status" value="1"/>
</dbReference>
<evidence type="ECO:0000256" key="1">
    <source>
        <dbReference type="ARBA" id="ARBA00001286"/>
    </source>
</evidence>
<dbReference type="PANTHER" id="PTHR10815:SF5">
    <property type="entry name" value="METHYLATED-DNA--PROTEIN-CYSTEINE METHYLTRANSFERASE"/>
    <property type="match status" value="1"/>
</dbReference>
<gene>
    <name evidence="12" type="ORF">CVS30_07125</name>
</gene>
<evidence type="ECO:0000313" key="13">
    <source>
        <dbReference type="Proteomes" id="UP000247980"/>
    </source>
</evidence>
<dbReference type="HAMAP" id="MF_00772">
    <property type="entry name" value="OGT"/>
    <property type="match status" value="1"/>
</dbReference>
<evidence type="ECO:0000313" key="12">
    <source>
        <dbReference type="EMBL" id="PYI39076.1"/>
    </source>
</evidence>
<dbReference type="EMBL" id="QJVC01000004">
    <property type="protein sequence ID" value="PYI39076.1"/>
    <property type="molecule type" value="Genomic_DNA"/>
</dbReference>
<keyword evidence="3 9" id="KW-0963">Cytoplasm</keyword>
<evidence type="ECO:0000256" key="7">
    <source>
        <dbReference type="ARBA" id="ARBA00023204"/>
    </source>
</evidence>
<evidence type="ECO:0000256" key="3">
    <source>
        <dbReference type="ARBA" id="ARBA00022490"/>
    </source>
</evidence>
<evidence type="ECO:0000256" key="6">
    <source>
        <dbReference type="ARBA" id="ARBA00022763"/>
    </source>
</evidence>
<organism evidence="12 13">
    <name type="scientific">Arthrobacter psychrolactophilus</name>
    <dbReference type="NCBI Taxonomy" id="92442"/>
    <lineage>
        <taxon>Bacteria</taxon>
        <taxon>Bacillati</taxon>
        <taxon>Actinomycetota</taxon>
        <taxon>Actinomycetes</taxon>
        <taxon>Micrococcales</taxon>
        <taxon>Micrococcaceae</taxon>
        <taxon>Arthrobacter</taxon>
    </lineage>
</organism>
<dbReference type="GO" id="GO:0032259">
    <property type="term" value="P:methylation"/>
    <property type="evidence" value="ECO:0007669"/>
    <property type="project" value="UniProtKB-KW"/>
</dbReference>